<dbReference type="PANTHER" id="PTHR37936:SF3">
    <property type="entry name" value="TRANSPOSASE INSC FOR INSERTION ELEMENT IS2A-RELATED"/>
    <property type="match status" value="1"/>
</dbReference>
<dbReference type="GO" id="GO:0043565">
    <property type="term" value="F:sequence-specific DNA binding"/>
    <property type="evidence" value="ECO:0007669"/>
    <property type="project" value="InterPro"/>
</dbReference>
<gene>
    <name evidence="2" type="ORF">SIL87_02950</name>
    <name evidence="3" type="ORF">SIL87_03075</name>
    <name evidence="4" type="ORF">SIL87_03215</name>
</gene>
<dbReference type="EMBL" id="JAWXYB010000018">
    <property type="protein sequence ID" value="MDX5929772.1"/>
    <property type="molecule type" value="Genomic_DNA"/>
</dbReference>
<proteinExistence type="predicted"/>
<comment type="caution">
    <text evidence="2">The sequence shown here is derived from an EMBL/GenBank/DDBJ whole genome shotgun (WGS) entry which is preliminary data.</text>
</comment>
<dbReference type="Pfam" id="PF01527">
    <property type="entry name" value="HTH_Tnp_1"/>
    <property type="match status" value="1"/>
</dbReference>
<sequence length="141" mass="15821">MEIITGTERRRRWRDEDKLRIVAEAEAPDAVFALVARRHDISRGQLWKWRGQVRRGELARVPVEPEFIPVRMMASAALSMPRGSGKSASVDETDADSVSHKRAARSEMGRIEIVLPDGTCVRVDDGVGMAALRRVMTAVRR</sequence>
<dbReference type="SUPFAM" id="SSF48295">
    <property type="entry name" value="TrpR-like"/>
    <property type="match status" value="1"/>
</dbReference>
<keyword evidence="5" id="KW-1185">Reference proteome</keyword>
<accession>A0AAW9DL27</accession>
<dbReference type="PANTHER" id="PTHR37936">
    <property type="entry name" value="TRANSPOSASE INSC FOR INSERTION ELEMENT IS2A-RELATED"/>
    <property type="match status" value="1"/>
</dbReference>
<feature type="region of interest" description="Disordered" evidence="1">
    <location>
        <begin position="80"/>
        <end position="103"/>
    </location>
</feature>
<dbReference type="InterPro" id="IPR010921">
    <property type="entry name" value="Trp_repressor/repl_initiator"/>
</dbReference>
<dbReference type="EMBL" id="JAWXYB010000018">
    <property type="protein sequence ID" value="MDX5929748.1"/>
    <property type="molecule type" value="Genomic_DNA"/>
</dbReference>
<dbReference type="GO" id="GO:0006313">
    <property type="term" value="P:DNA transposition"/>
    <property type="evidence" value="ECO:0007669"/>
    <property type="project" value="InterPro"/>
</dbReference>
<evidence type="ECO:0000256" key="1">
    <source>
        <dbReference type="SAM" id="MobiDB-lite"/>
    </source>
</evidence>
<dbReference type="Proteomes" id="UP001279553">
    <property type="component" value="Unassembled WGS sequence"/>
</dbReference>
<dbReference type="EMBL" id="JAWXYB010000018">
    <property type="protein sequence ID" value="MDX5929724.1"/>
    <property type="molecule type" value="Genomic_DNA"/>
</dbReference>
<reference evidence="2 5" key="1">
    <citation type="submission" date="2023-11" db="EMBL/GenBank/DDBJ databases">
        <title>MicrobeMod: A computational toolkit for identifying prokaryotic methylation and restriction-modification with nanopore sequencing.</title>
        <authorList>
            <person name="Crits-Christoph A."/>
            <person name="Kang S.C."/>
            <person name="Lee H."/>
            <person name="Ostrov N."/>
        </authorList>
    </citation>
    <scope>NUCLEOTIDE SEQUENCE [LARGE SCALE GENOMIC DNA]</scope>
    <source>
        <strain evidence="2 5">DSMZ 700</strain>
    </source>
</reference>
<dbReference type="InterPro" id="IPR002514">
    <property type="entry name" value="Transposase_8"/>
</dbReference>
<dbReference type="AlphaFoldDB" id="A0AAW9DL27"/>
<dbReference type="NCBIfam" id="NF047595">
    <property type="entry name" value="IS66_ISRel24_TnpA"/>
    <property type="match status" value="1"/>
</dbReference>
<dbReference type="GO" id="GO:0004803">
    <property type="term" value="F:transposase activity"/>
    <property type="evidence" value="ECO:0007669"/>
    <property type="project" value="InterPro"/>
</dbReference>
<dbReference type="RefSeq" id="WP_319612738.1">
    <property type="nucleotide sequence ID" value="NZ_JAWXYB010000018.1"/>
</dbReference>
<evidence type="ECO:0000313" key="5">
    <source>
        <dbReference type="Proteomes" id="UP001279553"/>
    </source>
</evidence>
<evidence type="ECO:0000313" key="4">
    <source>
        <dbReference type="EMBL" id="MDX5929772.1"/>
    </source>
</evidence>
<name>A0AAW9DL27_ACIAO</name>
<evidence type="ECO:0000313" key="3">
    <source>
        <dbReference type="EMBL" id="MDX5929748.1"/>
    </source>
</evidence>
<evidence type="ECO:0000313" key="2">
    <source>
        <dbReference type="EMBL" id="MDX5929724.1"/>
    </source>
</evidence>
<organism evidence="2 5">
    <name type="scientific">Acidiphilium acidophilum</name>
    <name type="common">Thiobacillus acidophilus</name>
    <dbReference type="NCBI Taxonomy" id="76588"/>
    <lineage>
        <taxon>Bacteria</taxon>
        <taxon>Pseudomonadati</taxon>
        <taxon>Pseudomonadota</taxon>
        <taxon>Alphaproteobacteria</taxon>
        <taxon>Acetobacterales</taxon>
        <taxon>Acidocellaceae</taxon>
        <taxon>Acidiphilium</taxon>
    </lineage>
</organism>
<protein>
    <submittedName>
        <fullName evidence="2">Transposase</fullName>
    </submittedName>
</protein>